<feature type="repeat" description="PPR" evidence="3">
    <location>
        <begin position="125"/>
        <end position="159"/>
    </location>
</feature>
<comment type="similarity">
    <text evidence="1">Belongs to the PPR family. P subfamily.</text>
</comment>
<dbReference type="PROSITE" id="PS51375">
    <property type="entry name" value="PPR"/>
    <property type="match status" value="3"/>
</dbReference>
<accession>A0ABQ8D003</accession>
<keyword evidence="2" id="KW-0677">Repeat</keyword>
<feature type="repeat" description="PPR" evidence="3">
    <location>
        <begin position="55"/>
        <end position="89"/>
    </location>
</feature>
<evidence type="ECO:0000313" key="4">
    <source>
        <dbReference type="EMBL" id="KAH0922692.1"/>
    </source>
</evidence>
<dbReference type="PANTHER" id="PTHR47936:SF1">
    <property type="entry name" value="PENTATRICOPEPTIDE REPEAT-CONTAINING PROTEIN GUN1, CHLOROPLASTIC"/>
    <property type="match status" value="1"/>
</dbReference>
<feature type="non-terminal residue" evidence="4">
    <location>
        <position position="1"/>
    </location>
</feature>
<dbReference type="EMBL" id="JAGKQM010000006">
    <property type="protein sequence ID" value="KAH0922692.1"/>
    <property type="molecule type" value="Genomic_DNA"/>
</dbReference>
<evidence type="ECO:0008006" key="6">
    <source>
        <dbReference type="Google" id="ProtNLM"/>
    </source>
</evidence>
<dbReference type="InterPro" id="IPR011990">
    <property type="entry name" value="TPR-like_helical_dom_sf"/>
</dbReference>
<proteinExistence type="inferred from homology"/>
<feature type="repeat" description="PPR" evidence="3">
    <location>
        <begin position="90"/>
        <end position="124"/>
    </location>
</feature>
<evidence type="ECO:0000256" key="1">
    <source>
        <dbReference type="ARBA" id="ARBA00007626"/>
    </source>
</evidence>
<evidence type="ECO:0000256" key="2">
    <source>
        <dbReference type="ARBA" id="ARBA00022737"/>
    </source>
</evidence>
<protein>
    <recommendedName>
        <fullName evidence="6">Pentatricopeptide repeat-containing protein</fullName>
    </recommendedName>
</protein>
<dbReference type="PANTHER" id="PTHR47936">
    <property type="entry name" value="PPR_LONG DOMAIN-CONTAINING PROTEIN"/>
    <property type="match status" value="1"/>
</dbReference>
<evidence type="ECO:0000256" key="3">
    <source>
        <dbReference type="PROSITE-ProRule" id="PRU00708"/>
    </source>
</evidence>
<dbReference type="Pfam" id="PF13041">
    <property type="entry name" value="PPR_2"/>
    <property type="match status" value="1"/>
</dbReference>
<dbReference type="Gene3D" id="1.25.40.10">
    <property type="entry name" value="Tetratricopeptide repeat domain"/>
    <property type="match status" value="2"/>
</dbReference>
<evidence type="ECO:0000313" key="5">
    <source>
        <dbReference type="Proteomes" id="UP000824890"/>
    </source>
</evidence>
<dbReference type="Pfam" id="PF13812">
    <property type="entry name" value="PPR_3"/>
    <property type="match status" value="2"/>
</dbReference>
<organism evidence="4 5">
    <name type="scientific">Brassica napus</name>
    <name type="common">Rape</name>
    <dbReference type="NCBI Taxonomy" id="3708"/>
    <lineage>
        <taxon>Eukaryota</taxon>
        <taxon>Viridiplantae</taxon>
        <taxon>Streptophyta</taxon>
        <taxon>Embryophyta</taxon>
        <taxon>Tracheophyta</taxon>
        <taxon>Spermatophyta</taxon>
        <taxon>Magnoliopsida</taxon>
        <taxon>eudicotyledons</taxon>
        <taxon>Gunneridae</taxon>
        <taxon>Pentapetalae</taxon>
        <taxon>rosids</taxon>
        <taxon>malvids</taxon>
        <taxon>Brassicales</taxon>
        <taxon>Brassicaceae</taxon>
        <taxon>Brassiceae</taxon>
        <taxon>Brassica</taxon>
    </lineage>
</organism>
<dbReference type="NCBIfam" id="TIGR00756">
    <property type="entry name" value="PPR"/>
    <property type="match status" value="3"/>
</dbReference>
<gene>
    <name evidence="4" type="ORF">HID58_022710</name>
</gene>
<reference evidence="4 5" key="1">
    <citation type="submission" date="2021-05" db="EMBL/GenBank/DDBJ databases">
        <title>Genome Assembly of Synthetic Allotetraploid Brassica napus Reveals Homoeologous Exchanges between Subgenomes.</title>
        <authorList>
            <person name="Davis J.T."/>
        </authorList>
    </citation>
    <scope>NUCLEOTIDE SEQUENCE [LARGE SCALE GENOMIC DNA]</scope>
    <source>
        <strain evidence="5">cv. Da-Ae</strain>
        <tissue evidence="4">Seedling</tissue>
    </source>
</reference>
<name>A0ABQ8D003_BRANA</name>
<keyword evidence="5" id="KW-1185">Reference proteome</keyword>
<dbReference type="InterPro" id="IPR002885">
    <property type="entry name" value="PPR_rpt"/>
</dbReference>
<sequence>CCWPSKPISVAPRLLRFAFRDLRIDSTFSFFISPNPNFLDLFVLREMASVGIKKDVVTYNALLGGYGKQRNYFEVKNVFAEMKRERVTPNLLTYSMLIDVYSKGGLYKETMEIFKEFKGAGLRADVVLYSALIDALCKNVLVGSAVSLIDEMTKEGISPNVVTYYSIIDAFGRSATVEYFAESGEGGGGSSSLLPSSSLSKLAETEDNQVMQIFGKLAIESSNRGRRIEGMHELSSVLEVICTMHQLEIKPNVVTFSAILNACSRCNSFADASVLLEKLRLFDSQVDKERMCGSRLRVFDKVNEMDGSTAAAFYNALTDMLWHFGQERNWWRLKEDLDKFGRTCGLSLAWTCTLCLLVMHVKWSMLGCLTYAPLSMKVVLIPKHITIVMEYAVGGGLFDRICSAGRFKEDEVS</sequence>
<comment type="caution">
    <text evidence="4">The sequence shown here is derived from an EMBL/GenBank/DDBJ whole genome shotgun (WGS) entry which is preliminary data.</text>
</comment>
<dbReference type="Proteomes" id="UP000824890">
    <property type="component" value="Unassembled WGS sequence"/>
</dbReference>